<dbReference type="SUPFAM" id="SSF52047">
    <property type="entry name" value="RNI-like"/>
    <property type="match status" value="1"/>
</dbReference>
<reference evidence="2" key="1">
    <citation type="journal article" date="2019" name="Int. J. Syst. Evol. Microbiol.">
        <title>The Global Catalogue of Microorganisms (GCM) 10K type strain sequencing project: providing services to taxonomists for standard genome sequencing and annotation.</title>
        <authorList>
            <consortium name="The Broad Institute Genomics Platform"/>
            <consortium name="The Broad Institute Genome Sequencing Center for Infectious Disease"/>
            <person name="Wu L."/>
            <person name="Ma J."/>
        </authorList>
    </citation>
    <scope>NUCLEOTIDE SEQUENCE [LARGE SCALE GENOMIC DNA]</scope>
    <source>
        <strain evidence="2">JCM 18324</strain>
    </source>
</reference>
<dbReference type="Gene3D" id="3.80.10.10">
    <property type="entry name" value="Ribonuclease Inhibitor"/>
    <property type="match status" value="1"/>
</dbReference>
<proteinExistence type="predicted"/>
<gene>
    <name evidence="1" type="ORF">GCM10023329_51350</name>
</gene>
<dbReference type="InterPro" id="IPR047722">
    <property type="entry name" value="STM4015-like"/>
</dbReference>
<keyword evidence="2" id="KW-1185">Reference proteome</keyword>
<evidence type="ECO:0000313" key="1">
    <source>
        <dbReference type="EMBL" id="GAA4792895.1"/>
    </source>
</evidence>
<dbReference type="InterPro" id="IPR032675">
    <property type="entry name" value="LRR_dom_sf"/>
</dbReference>
<evidence type="ECO:0000313" key="2">
    <source>
        <dbReference type="Proteomes" id="UP001501147"/>
    </source>
</evidence>
<dbReference type="NCBIfam" id="NF038076">
    <property type="entry name" value="fam_STM4015"/>
    <property type="match status" value="1"/>
</dbReference>
<dbReference type="EMBL" id="BAABJV010000020">
    <property type="protein sequence ID" value="GAA4792895.1"/>
    <property type="molecule type" value="Genomic_DNA"/>
</dbReference>
<organism evidence="1 2">
    <name type="scientific">Streptomyces sanyensis</name>
    <dbReference type="NCBI Taxonomy" id="568869"/>
    <lineage>
        <taxon>Bacteria</taxon>
        <taxon>Bacillati</taxon>
        <taxon>Actinomycetota</taxon>
        <taxon>Actinomycetes</taxon>
        <taxon>Kitasatosporales</taxon>
        <taxon>Streptomycetaceae</taxon>
        <taxon>Streptomyces</taxon>
    </lineage>
</organism>
<name>A0ABP9BDI3_9ACTN</name>
<dbReference type="RefSeq" id="WP_345615838.1">
    <property type="nucleotide sequence ID" value="NZ_BAABJV010000020.1"/>
</dbReference>
<protein>
    <submittedName>
        <fullName evidence="1">STM4015 family protein</fullName>
    </submittedName>
</protein>
<comment type="caution">
    <text evidence="1">The sequence shown here is derived from an EMBL/GenBank/DDBJ whole genome shotgun (WGS) entry which is preliminary data.</text>
</comment>
<dbReference type="Proteomes" id="UP001501147">
    <property type="component" value="Unassembled WGS sequence"/>
</dbReference>
<sequence>MTIGDHMKEWGGLPVADFAGPGAQPAAPLPEAGAVAWRISADVYDGEESWPESFARFLRSVDASRVRALVVGGWWTEDCDTANTELVELLAAAADRLPALRALFVGDVTYEECEISWIHQSDMGPLLRAYPRLEEFGVRGGEGLAFPPLAHSALRRLRIETGGLSKEVVRGVAASELPALEDLDLWLGTSWYGADAEVADLEPFLSGARLPSLRRLALRNSEIQSEIAAALAGAPVVARLSELDLSMGTFGDEGAAALLEGQPLTHLARLDLHHHFLSPEVAGRLRSALEPYGVEVDLSDGIEERGGREERYTAVAE</sequence>
<accession>A0ABP9BDI3</accession>